<gene>
    <name evidence="3" type="ORF">GCM10023196_049210</name>
</gene>
<dbReference type="Proteomes" id="UP001501442">
    <property type="component" value="Unassembled WGS sequence"/>
</dbReference>
<keyword evidence="1" id="KW-0723">Serine/threonine-protein kinase</keyword>
<dbReference type="Pfam" id="PF13581">
    <property type="entry name" value="HATPase_c_2"/>
    <property type="match status" value="1"/>
</dbReference>
<evidence type="ECO:0000259" key="2">
    <source>
        <dbReference type="Pfam" id="PF13581"/>
    </source>
</evidence>
<evidence type="ECO:0000256" key="1">
    <source>
        <dbReference type="ARBA" id="ARBA00022527"/>
    </source>
</evidence>
<feature type="domain" description="Histidine kinase/HSP90-like ATPase" evidence="2">
    <location>
        <begin position="27"/>
        <end position="141"/>
    </location>
</feature>
<dbReference type="EMBL" id="BAABHK010000006">
    <property type="protein sequence ID" value="GAA4629249.1"/>
    <property type="molecule type" value="Genomic_DNA"/>
</dbReference>
<organism evidence="3 4">
    <name type="scientific">Actinoallomurus vinaceus</name>
    <dbReference type="NCBI Taxonomy" id="1080074"/>
    <lineage>
        <taxon>Bacteria</taxon>
        <taxon>Bacillati</taxon>
        <taxon>Actinomycetota</taxon>
        <taxon>Actinomycetes</taxon>
        <taxon>Streptosporangiales</taxon>
        <taxon>Thermomonosporaceae</taxon>
        <taxon>Actinoallomurus</taxon>
    </lineage>
</organism>
<dbReference type="SUPFAM" id="SSF55874">
    <property type="entry name" value="ATPase domain of HSP90 chaperone/DNA topoisomerase II/histidine kinase"/>
    <property type="match status" value="1"/>
</dbReference>
<dbReference type="PANTHER" id="PTHR35526">
    <property type="entry name" value="ANTI-SIGMA-F FACTOR RSBW-RELATED"/>
    <property type="match status" value="1"/>
</dbReference>
<dbReference type="InterPro" id="IPR036890">
    <property type="entry name" value="HATPase_C_sf"/>
</dbReference>
<evidence type="ECO:0000313" key="4">
    <source>
        <dbReference type="Proteomes" id="UP001501442"/>
    </source>
</evidence>
<dbReference type="Gene3D" id="3.30.565.10">
    <property type="entry name" value="Histidine kinase-like ATPase, C-terminal domain"/>
    <property type="match status" value="1"/>
</dbReference>
<keyword evidence="1" id="KW-0418">Kinase</keyword>
<protein>
    <recommendedName>
        <fullName evidence="2">Histidine kinase/HSP90-like ATPase domain-containing protein</fullName>
    </recommendedName>
</protein>
<name>A0ABP8UD16_9ACTN</name>
<comment type="caution">
    <text evidence="3">The sequence shown here is derived from an EMBL/GenBank/DDBJ whole genome shotgun (WGS) entry which is preliminary data.</text>
</comment>
<dbReference type="CDD" id="cd16936">
    <property type="entry name" value="HATPase_RsbW-like"/>
    <property type="match status" value="1"/>
</dbReference>
<proteinExistence type="predicted"/>
<sequence length="261" mass="27439">MSGTLIGLETATAAVRSGACVASAMALTPASVSDARRRVRTVAEELGMSSTLVDDLVVITSELTTNALRHGGGRLVCHGGRPVAGLPELWLYLRGSKRPELVTTVFDTGDFWASAVPAPASGRDVIGEDGRGLQIIAALAEAAGGQWGVHPSRSRLGEQRLAGTAVWVALPVSEPVRLPLTRAVGPDESIGRLVELLRSRGVGGLIARATGQEAVLSLPRLTVWFRQGTYIWQGTTGRLSADAGDVVDAAEQIIAEYERAR</sequence>
<accession>A0ABP8UD16</accession>
<keyword evidence="1" id="KW-0808">Transferase</keyword>
<dbReference type="PANTHER" id="PTHR35526:SF3">
    <property type="entry name" value="ANTI-SIGMA-F FACTOR RSBW"/>
    <property type="match status" value="1"/>
</dbReference>
<reference evidence="4" key="1">
    <citation type="journal article" date="2019" name="Int. J. Syst. Evol. Microbiol.">
        <title>The Global Catalogue of Microorganisms (GCM) 10K type strain sequencing project: providing services to taxonomists for standard genome sequencing and annotation.</title>
        <authorList>
            <consortium name="The Broad Institute Genomics Platform"/>
            <consortium name="The Broad Institute Genome Sequencing Center for Infectious Disease"/>
            <person name="Wu L."/>
            <person name="Ma J."/>
        </authorList>
    </citation>
    <scope>NUCLEOTIDE SEQUENCE [LARGE SCALE GENOMIC DNA]</scope>
    <source>
        <strain evidence="4">JCM 17939</strain>
    </source>
</reference>
<evidence type="ECO:0000313" key="3">
    <source>
        <dbReference type="EMBL" id="GAA4629249.1"/>
    </source>
</evidence>
<keyword evidence="4" id="KW-1185">Reference proteome</keyword>
<dbReference type="InterPro" id="IPR050267">
    <property type="entry name" value="Anti-sigma-factor_SerPK"/>
</dbReference>
<dbReference type="InterPro" id="IPR003594">
    <property type="entry name" value="HATPase_dom"/>
</dbReference>